<dbReference type="AlphaFoldDB" id="A0A848L0X3"/>
<name>A0A848L0X3_9ACTN</name>
<dbReference type="InterPro" id="IPR002347">
    <property type="entry name" value="SDR_fam"/>
</dbReference>
<dbReference type="FunFam" id="3.40.50.720:FF:000084">
    <property type="entry name" value="Short-chain dehydrogenase reductase"/>
    <property type="match status" value="1"/>
</dbReference>
<keyword evidence="4" id="KW-1185">Reference proteome</keyword>
<evidence type="ECO:0000313" key="4">
    <source>
        <dbReference type="Proteomes" id="UP000550729"/>
    </source>
</evidence>
<dbReference type="InterPro" id="IPR036291">
    <property type="entry name" value="NAD(P)-bd_dom_sf"/>
</dbReference>
<proteinExistence type="inferred from homology"/>
<dbReference type="PROSITE" id="PS00061">
    <property type="entry name" value="ADH_SHORT"/>
    <property type="match status" value="1"/>
</dbReference>
<evidence type="ECO:0000313" key="3">
    <source>
        <dbReference type="EMBL" id="NMO04349.1"/>
    </source>
</evidence>
<dbReference type="InterPro" id="IPR020904">
    <property type="entry name" value="Sc_DH/Rdtase_CS"/>
</dbReference>
<comment type="caution">
    <text evidence="3">The sequence shown here is derived from an EMBL/GenBank/DDBJ whole genome shotgun (WGS) entry which is preliminary data.</text>
</comment>
<dbReference type="NCBIfam" id="NF005559">
    <property type="entry name" value="PRK07231.1"/>
    <property type="match status" value="1"/>
</dbReference>
<evidence type="ECO:0000256" key="1">
    <source>
        <dbReference type="ARBA" id="ARBA00006484"/>
    </source>
</evidence>
<gene>
    <name evidence="3" type="ORF">HH308_24320</name>
</gene>
<dbReference type="RefSeq" id="WP_170196851.1">
    <property type="nucleotide sequence ID" value="NZ_JABBNB010000034.1"/>
</dbReference>
<dbReference type="CDD" id="cd05233">
    <property type="entry name" value="SDR_c"/>
    <property type="match status" value="1"/>
</dbReference>
<keyword evidence="2" id="KW-0560">Oxidoreductase</keyword>
<dbReference type="PANTHER" id="PTHR24321:SF8">
    <property type="entry name" value="ESTRADIOL 17-BETA-DEHYDROGENASE 8-RELATED"/>
    <property type="match status" value="1"/>
</dbReference>
<evidence type="ECO:0000256" key="2">
    <source>
        <dbReference type="ARBA" id="ARBA00023002"/>
    </source>
</evidence>
<comment type="similarity">
    <text evidence="1">Belongs to the short-chain dehydrogenases/reductases (SDR) family.</text>
</comment>
<dbReference type="GO" id="GO:0016491">
    <property type="term" value="F:oxidoreductase activity"/>
    <property type="evidence" value="ECO:0007669"/>
    <property type="project" value="UniProtKB-KW"/>
</dbReference>
<dbReference type="SUPFAM" id="SSF51735">
    <property type="entry name" value="NAD(P)-binding Rossmann-fold domains"/>
    <property type="match status" value="1"/>
</dbReference>
<reference evidence="3 4" key="1">
    <citation type="submission" date="2020-04" db="EMBL/GenBank/DDBJ databases">
        <title>Gordonia sp. nov. TBRC 11910.</title>
        <authorList>
            <person name="Suriyachadkun C."/>
        </authorList>
    </citation>
    <scope>NUCLEOTIDE SEQUENCE [LARGE SCALE GENOMIC DNA]</scope>
    <source>
        <strain evidence="3 4">TBRC 11910</strain>
    </source>
</reference>
<dbReference type="Pfam" id="PF13561">
    <property type="entry name" value="adh_short_C2"/>
    <property type="match status" value="1"/>
</dbReference>
<dbReference type="PANTHER" id="PTHR24321">
    <property type="entry name" value="DEHYDROGENASES, SHORT CHAIN"/>
    <property type="match status" value="1"/>
</dbReference>
<organism evidence="3 4">
    <name type="scientific">Gordonia asplenii</name>
    <dbReference type="NCBI Taxonomy" id="2725283"/>
    <lineage>
        <taxon>Bacteria</taxon>
        <taxon>Bacillati</taxon>
        <taxon>Actinomycetota</taxon>
        <taxon>Actinomycetes</taxon>
        <taxon>Mycobacteriales</taxon>
        <taxon>Gordoniaceae</taxon>
        <taxon>Gordonia</taxon>
    </lineage>
</organism>
<protein>
    <submittedName>
        <fullName evidence="3">SDR family oxidoreductase</fullName>
    </submittedName>
</protein>
<accession>A0A848L0X3</accession>
<dbReference type="Proteomes" id="UP000550729">
    <property type="component" value="Unassembled WGS sequence"/>
</dbReference>
<dbReference type="PRINTS" id="PR00081">
    <property type="entry name" value="GDHRDH"/>
</dbReference>
<dbReference type="EMBL" id="JABBNB010000034">
    <property type="protein sequence ID" value="NMO04349.1"/>
    <property type="molecule type" value="Genomic_DNA"/>
</dbReference>
<sequence length="261" mass="27503">MSRMRDRVAIVTGAGGLIGATTAARIVEEGGAVLLVDSDEERLRDVAAGLQTDSADYVAADVTDSAAVSEYTNRAVEKFGGLDAVVLNAGIFGDGSMIDAYDETVFDRVLEVNMKGTWHGIRAAVPHLRSRGRGSIVITSSTQGISAYFASAAYTTSKHAVLGMARSAAMDLAADKIRVNAVHPGITDTAMMAYFHELGNPDDPASVQTAWEANIPMKRYADPREIANVMLFLVSDESSYCTGSSFVVDGGLSAFHGGPMA</sequence>
<dbReference type="PRINTS" id="PR00080">
    <property type="entry name" value="SDRFAMILY"/>
</dbReference>
<dbReference type="Gene3D" id="3.40.50.720">
    <property type="entry name" value="NAD(P)-binding Rossmann-like Domain"/>
    <property type="match status" value="1"/>
</dbReference>